<dbReference type="STRING" id="706587.Desti_3862"/>
<dbReference type="Proteomes" id="UP000006055">
    <property type="component" value="Chromosome"/>
</dbReference>
<evidence type="ECO:0000256" key="6">
    <source>
        <dbReference type="ARBA" id="ARBA00023239"/>
    </source>
</evidence>
<dbReference type="GO" id="GO:0008792">
    <property type="term" value="F:arginine decarboxylase activity"/>
    <property type="evidence" value="ECO:0007669"/>
    <property type="project" value="UniProtKB-EC"/>
</dbReference>
<protein>
    <recommendedName>
        <fullName evidence="4">Pyruvoyl-dependent arginine decarboxylase AaxB</fullName>
        <ecNumber evidence="3">4.1.1.19</ecNumber>
    </recommendedName>
</protein>
<evidence type="ECO:0000256" key="5">
    <source>
        <dbReference type="ARBA" id="ARBA00022793"/>
    </source>
</evidence>
<dbReference type="Pfam" id="PF01862">
    <property type="entry name" value="PvlArgDC"/>
    <property type="match status" value="1"/>
</dbReference>
<comment type="catalytic activity">
    <reaction evidence="8">
        <text>L-arginine + H(+) = agmatine + CO2</text>
        <dbReference type="Rhea" id="RHEA:17641"/>
        <dbReference type="ChEBI" id="CHEBI:15378"/>
        <dbReference type="ChEBI" id="CHEBI:16526"/>
        <dbReference type="ChEBI" id="CHEBI:32682"/>
        <dbReference type="ChEBI" id="CHEBI:58145"/>
        <dbReference type="EC" id="4.1.1.19"/>
    </reaction>
</comment>
<name>I4CAB3_DESTA</name>
<dbReference type="RefSeq" id="WP_014811630.1">
    <property type="nucleotide sequence ID" value="NC_018025.1"/>
</dbReference>
<comment type="cofactor">
    <cofactor evidence="1">
        <name>pyruvate</name>
        <dbReference type="ChEBI" id="CHEBI:15361"/>
    </cofactor>
</comment>
<dbReference type="eggNOG" id="COG1945">
    <property type="taxonomic scope" value="Bacteria"/>
</dbReference>
<keyword evidence="5" id="KW-0210">Decarboxylase</keyword>
<dbReference type="SFLD" id="SFLDG01170">
    <property type="entry name" value="Pyruvoyl-dependent_arginine_de"/>
    <property type="match status" value="1"/>
</dbReference>
<gene>
    <name evidence="9" type="ordered locus">Desti_3862</name>
</gene>
<keyword evidence="6 9" id="KW-0456">Lyase</keyword>
<sequence length="156" mass="16407">MFGPLPRHFFLTSGAGDATTGLNAFDAALLDAKVGNTNLIKLSSILPPAAEEIEPYLLLQGSMVPLAYGELVAYEPGAVISASVAVGIPEDPTSAGLIMECSRFGDATICEEACREMVREGMEVIRGLKIREIKSISATHTVKRVGAVFAAVVLCP</sequence>
<dbReference type="HOGENOM" id="CLU_114389_2_0_7"/>
<dbReference type="Gene3D" id="3.50.20.10">
    <property type="entry name" value="Pyruvoyl-Dependent Histidine Decarboxylase, subunit B"/>
    <property type="match status" value="1"/>
</dbReference>
<dbReference type="GO" id="GO:0006527">
    <property type="term" value="P:L-arginine catabolic process"/>
    <property type="evidence" value="ECO:0007669"/>
    <property type="project" value="InterPro"/>
</dbReference>
<dbReference type="SFLD" id="SFLDF00471">
    <property type="entry name" value="Pyruvoyl-dependent_arginine_de"/>
    <property type="match status" value="1"/>
</dbReference>
<organism evidence="9 10">
    <name type="scientific">Desulfomonile tiedjei (strain ATCC 49306 / DSM 6799 / DCB-1)</name>
    <dbReference type="NCBI Taxonomy" id="706587"/>
    <lineage>
        <taxon>Bacteria</taxon>
        <taxon>Pseudomonadati</taxon>
        <taxon>Thermodesulfobacteriota</taxon>
        <taxon>Desulfomonilia</taxon>
        <taxon>Desulfomonilales</taxon>
        <taxon>Desulfomonilaceae</taxon>
        <taxon>Desulfomonile</taxon>
    </lineage>
</organism>
<dbReference type="NCBIfam" id="TIGR00286">
    <property type="entry name" value="pyruvoyl-dependent arginine decarboxylase"/>
    <property type="match status" value="1"/>
</dbReference>
<dbReference type="KEGG" id="dti:Desti_3862"/>
<dbReference type="OrthoDB" id="9783061at2"/>
<dbReference type="PANTHER" id="PTHR40438:SF1">
    <property type="entry name" value="PYRUVOYL-DEPENDENT ARGININE DECARBOXYLASE"/>
    <property type="match status" value="1"/>
</dbReference>
<keyword evidence="10" id="KW-1185">Reference proteome</keyword>
<evidence type="ECO:0000256" key="8">
    <source>
        <dbReference type="ARBA" id="ARBA00049309"/>
    </source>
</evidence>
<dbReference type="AlphaFoldDB" id="I4CAB3"/>
<reference evidence="10" key="1">
    <citation type="submission" date="2012-06" db="EMBL/GenBank/DDBJ databases">
        <title>Complete sequence of chromosome of Desulfomonile tiedjei DSM 6799.</title>
        <authorList>
            <person name="Lucas S."/>
            <person name="Copeland A."/>
            <person name="Lapidus A."/>
            <person name="Glavina del Rio T."/>
            <person name="Dalin E."/>
            <person name="Tice H."/>
            <person name="Bruce D."/>
            <person name="Goodwin L."/>
            <person name="Pitluck S."/>
            <person name="Peters L."/>
            <person name="Ovchinnikova G."/>
            <person name="Zeytun A."/>
            <person name="Lu M."/>
            <person name="Kyrpides N."/>
            <person name="Mavromatis K."/>
            <person name="Ivanova N."/>
            <person name="Brettin T."/>
            <person name="Detter J.C."/>
            <person name="Han C."/>
            <person name="Larimer F."/>
            <person name="Land M."/>
            <person name="Hauser L."/>
            <person name="Markowitz V."/>
            <person name="Cheng J.-F."/>
            <person name="Hugenholtz P."/>
            <person name="Woyke T."/>
            <person name="Wu D."/>
            <person name="Spring S."/>
            <person name="Schroeder M."/>
            <person name="Brambilla E."/>
            <person name="Klenk H.-P."/>
            <person name="Eisen J.A."/>
        </authorList>
    </citation>
    <scope>NUCLEOTIDE SEQUENCE [LARGE SCALE GENOMIC DNA]</scope>
    <source>
        <strain evidence="10">ATCC 49306 / DSM 6799 / DCB-1</strain>
    </source>
</reference>
<dbReference type="PANTHER" id="PTHR40438">
    <property type="entry name" value="PYRUVOYL-DEPENDENT ARGININE DECARBOXYLASE"/>
    <property type="match status" value="1"/>
</dbReference>
<evidence type="ECO:0000256" key="4">
    <source>
        <dbReference type="ARBA" id="ARBA00014727"/>
    </source>
</evidence>
<dbReference type="HAMAP" id="MF_01404">
    <property type="entry name" value="PvlArgDC"/>
    <property type="match status" value="1"/>
</dbReference>
<evidence type="ECO:0000256" key="2">
    <source>
        <dbReference type="ARBA" id="ARBA00008611"/>
    </source>
</evidence>
<evidence type="ECO:0000256" key="1">
    <source>
        <dbReference type="ARBA" id="ARBA00001928"/>
    </source>
</evidence>
<keyword evidence="7" id="KW-0670">Pyruvate</keyword>
<evidence type="ECO:0000256" key="7">
    <source>
        <dbReference type="ARBA" id="ARBA00023317"/>
    </source>
</evidence>
<dbReference type="EC" id="4.1.1.19" evidence="3"/>
<dbReference type="InterPro" id="IPR016105">
    <property type="entry name" value="Pyr-dep_his/arg-deCO2ase_sand"/>
</dbReference>
<evidence type="ECO:0000313" key="9">
    <source>
        <dbReference type="EMBL" id="AFM26504.1"/>
    </source>
</evidence>
<dbReference type="SUPFAM" id="SSF56271">
    <property type="entry name" value="Pyruvoyl-dependent histidine and arginine decarboxylases"/>
    <property type="match status" value="1"/>
</dbReference>
<dbReference type="EMBL" id="CP003360">
    <property type="protein sequence ID" value="AFM26504.1"/>
    <property type="molecule type" value="Genomic_DNA"/>
</dbReference>
<dbReference type="InterPro" id="IPR002724">
    <property type="entry name" value="Pyruvoyl-dep_arg_deCO2ase"/>
</dbReference>
<proteinExistence type="inferred from homology"/>
<evidence type="ECO:0000256" key="3">
    <source>
        <dbReference type="ARBA" id="ARBA00012426"/>
    </source>
</evidence>
<dbReference type="InterPro" id="IPR016104">
    <property type="entry name" value="Pyr-dep_his/arg-deCO2ase"/>
</dbReference>
<dbReference type="SFLD" id="SFLDS00055">
    <property type="entry name" value="Pyruvoyl-Dependent_Histidine/A"/>
    <property type="match status" value="1"/>
</dbReference>
<dbReference type="Gene3D" id="3.30.60.30">
    <property type="match status" value="1"/>
</dbReference>
<accession>I4CAB3</accession>
<comment type="similarity">
    <text evidence="2">Belongs to the pyruvoyl-dependent arginine decarboxylase family.</text>
</comment>
<evidence type="ECO:0000313" key="10">
    <source>
        <dbReference type="Proteomes" id="UP000006055"/>
    </source>
</evidence>